<name>A0A9P6A1V6_PLEER</name>
<protein>
    <submittedName>
        <fullName evidence="1">Uncharacterized protein</fullName>
    </submittedName>
</protein>
<accession>A0A9P6A1V6</accession>
<evidence type="ECO:0000313" key="1">
    <source>
        <dbReference type="EMBL" id="KAF9497522.1"/>
    </source>
</evidence>
<comment type="caution">
    <text evidence="1">The sequence shown here is derived from an EMBL/GenBank/DDBJ whole genome shotgun (WGS) entry which is preliminary data.</text>
</comment>
<dbReference type="EMBL" id="MU154543">
    <property type="protein sequence ID" value="KAF9497522.1"/>
    <property type="molecule type" value="Genomic_DNA"/>
</dbReference>
<keyword evidence="2" id="KW-1185">Reference proteome</keyword>
<dbReference type="AlphaFoldDB" id="A0A9P6A1V6"/>
<dbReference type="Proteomes" id="UP000807025">
    <property type="component" value="Unassembled WGS sequence"/>
</dbReference>
<gene>
    <name evidence="1" type="ORF">BDN71DRAFT_1504793</name>
</gene>
<reference evidence="1" key="1">
    <citation type="submission" date="2020-11" db="EMBL/GenBank/DDBJ databases">
        <authorList>
            <consortium name="DOE Joint Genome Institute"/>
            <person name="Ahrendt S."/>
            <person name="Riley R."/>
            <person name="Andreopoulos W."/>
            <person name="Labutti K."/>
            <person name="Pangilinan J."/>
            <person name="Ruiz-Duenas F.J."/>
            <person name="Barrasa J.M."/>
            <person name="Sanchez-Garcia M."/>
            <person name="Camarero S."/>
            <person name="Miyauchi S."/>
            <person name="Serrano A."/>
            <person name="Linde D."/>
            <person name="Babiker R."/>
            <person name="Drula E."/>
            <person name="Ayuso-Fernandez I."/>
            <person name="Pacheco R."/>
            <person name="Padilla G."/>
            <person name="Ferreira P."/>
            <person name="Barriuso J."/>
            <person name="Kellner H."/>
            <person name="Castanera R."/>
            <person name="Alfaro M."/>
            <person name="Ramirez L."/>
            <person name="Pisabarro A.G."/>
            <person name="Kuo A."/>
            <person name="Tritt A."/>
            <person name="Lipzen A."/>
            <person name="He G."/>
            <person name="Yan M."/>
            <person name="Ng V."/>
            <person name="Cullen D."/>
            <person name="Martin F."/>
            <person name="Rosso M.-N."/>
            <person name="Henrissat B."/>
            <person name="Hibbett D."/>
            <person name="Martinez A.T."/>
            <person name="Grigoriev I.V."/>
        </authorList>
    </citation>
    <scope>NUCLEOTIDE SEQUENCE</scope>
    <source>
        <strain evidence="1">ATCC 90797</strain>
    </source>
</reference>
<proteinExistence type="predicted"/>
<evidence type="ECO:0000313" key="2">
    <source>
        <dbReference type="Proteomes" id="UP000807025"/>
    </source>
</evidence>
<sequence length="106" mass="12097">MRTRETTIPEDIVYSLLSALNIDILSNTVKALIGRFTPFKLNIKYLTHTNDHHLLSWRGGTPSPYNSMLAVSFMVDIPCWWRNFEDMYPPVPLIDPTISFGSEGIP</sequence>
<organism evidence="1 2">
    <name type="scientific">Pleurotus eryngii</name>
    <name type="common">Boletus of the steppes</name>
    <dbReference type="NCBI Taxonomy" id="5323"/>
    <lineage>
        <taxon>Eukaryota</taxon>
        <taxon>Fungi</taxon>
        <taxon>Dikarya</taxon>
        <taxon>Basidiomycota</taxon>
        <taxon>Agaricomycotina</taxon>
        <taxon>Agaricomycetes</taxon>
        <taxon>Agaricomycetidae</taxon>
        <taxon>Agaricales</taxon>
        <taxon>Pleurotineae</taxon>
        <taxon>Pleurotaceae</taxon>
        <taxon>Pleurotus</taxon>
    </lineage>
</organism>